<sequence length="884" mass="99488">MARTPGKRGRGVQVIDLTNDDADARSSKTPKVSSGQTACRPILSDEDDEYSDDVLDSQDALATSTDQDLYMHYGTWHTSIVGCRFYNGLCVRGEMVLVRRDPNNRYDTNAIRVLNASQVQIGHVPKLVAAKLSPFMDRRELFVEGLITGQKGYYDCPLDLQLYGTADPIRRAAIFTRMQEHQIPLTSEPSSFHSSGLPSLSQGQVEVSSAAMDATPQELQYNRTNPGATIEQFGTKEADLEKLPMAEQPDGLAVPLLPYQLQGLKWMLDKELPKLPRAGSQDVVQMWRRSQEHRDSLTNVATNYTLKASEVELASGGILADDMGLGKTIQVISLMLAGRALPNSRASDASDATLILAPLSVMSNWSLQMGRHVQKGYEMRVLTYHGTRKEPISPKTIGNYDCVVTTYETVMSEFWSREPKLKRKHGLYSVKWRRVVVDEGHTIRNANSKKAVAATQLQAQSRWALTGTPIINSLKDLYSLVKFLRLSGGLDRFELFNSSIIRPVNQGAHLGKMILQTLMQSICLRRTKDMPFVDLRLPKMTEYVHRIEFLPHEWKRYSLLEAEAKGKLETYRQQMSEGGRTAFKAYSHVLEVLLRLRQTCNHWKLCGEKRVAQLMEMIEKESVVDLTPENIEALQKMLQVSIDSQDDCPICLDTLKSPIITCCAHVFCFMCIERVIENQKRCPLCRADLPSFDKLVRPMKEQEQQPEIDIDTGSSKIEALLKILEHSREKDGTKTIVFSQWTSFLDIVQGHLGDCGFNFTRIDGRMSAIQRDRALDLLENDPTCTIMLASLNVCSVGLNLVAANQVILCDSWWAPAIEDQAVDRVHRLGQKKPTTVFRLVMEHSIENRVLAIQEEKRNLVSQAFSEKNKRGSGARVADIARILG</sequence>
<dbReference type="Gene3D" id="3.30.40.10">
    <property type="entry name" value="Zinc/RING finger domain, C3HC4 (zinc finger)"/>
    <property type="match status" value="1"/>
</dbReference>
<dbReference type="InterPro" id="IPR017907">
    <property type="entry name" value="Znf_RING_CS"/>
</dbReference>
<evidence type="ECO:0000256" key="2">
    <source>
        <dbReference type="ARBA" id="ARBA00007025"/>
    </source>
</evidence>
<dbReference type="Pfam" id="PF00176">
    <property type="entry name" value="SNF2-rel_dom"/>
    <property type="match status" value="1"/>
</dbReference>
<dbReference type="SUPFAM" id="SSF57850">
    <property type="entry name" value="RING/U-box"/>
    <property type="match status" value="1"/>
</dbReference>
<dbReference type="PROSITE" id="PS51194">
    <property type="entry name" value="HELICASE_CTER"/>
    <property type="match status" value="1"/>
</dbReference>
<evidence type="ECO:0000259" key="14">
    <source>
        <dbReference type="PROSITE" id="PS51192"/>
    </source>
</evidence>
<dbReference type="GO" id="GO:0004386">
    <property type="term" value="F:helicase activity"/>
    <property type="evidence" value="ECO:0007669"/>
    <property type="project" value="UniProtKB-KW"/>
</dbReference>
<dbReference type="InterPro" id="IPR013083">
    <property type="entry name" value="Znf_RING/FYVE/PHD"/>
</dbReference>
<dbReference type="InterPro" id="IPR001841">
    <property type="entry name" value="Znf_RING"/>
</dbReference>
<comment type="similarity">
    <text evidence="2">Belongs to the SNF2/RAD54 helicase family.</text>
</comment>
<dbReference type="EMBL" id="MU001682">
    <property type="protein sequence ID" value="KAF2456799.1"/>
    <property type="molecule type" value="Genomic_DNA"/>
</dbReference>
<dbReference type="GO" id="GO:0005634">
    <property type="term" value="C:nucleus"/>
    <property type="evidence" value="ECO:0007669"/>
    <property type="project" value="UniProtKB-SubCell"/>
</dbReference>
<dbReference type="PROSITE" id="PS50089">
    <property type="entry name" value="ZF_RING_2"/>
    <property type="match status" value="1"/>
</dbReference>
<dbReference type="GO" id="GO:0006281">
    <property type="term" value="P:DNA repair"/>
    <property type="evidence" value="ECO:0007669"/>
    <property type="project" value="TreeGrafter"/>
</dbReference>
<evidence type="ECO:0000256" key="12">
    <source>
        <dbReference type="SAM" id="MobiDB-lite"/>
    </source>
</evidence>
<dbReference type="Pfam" id="PF13923">
    <property type="entry name" value="zf-C3HC4_2"/>
    <property type="match status" value="1"/>
</dbReference>
<evidence type="ECO:0000256" key="6">
    <source>
        <dbReference type="ARBA" id="ARBA00022801"/>
    </source>
</evidence>
<dbReference type="InterPro" id="IPR014001">
    <property type="entry name" value="Helicase_ATP-bd"/>
</dbReference>
<evidence type="ECO:0000313" key="16">
    <source>
        <dbReference type="EMBL" id="KAF2456799.1"/>
    </source>
</evidence>
<evidence type="ECO:0000256" key="7">
    <source>
        <dbReference type="ARBA" id="ARBA00022806"/>
    </source>
</evidence>
<dbReference type="GO" id="GO:0008094">
    <property type="term" value="F:ATP-dependent activity, acting on DNA"/>
    <property type="evidence" value="ECO:0007669"/>
    <property type="project" value="TreeGrafter"/>
</dbReference>
<dbReference type="SMART" id="SM00487">
    <property type="entry name" value="DEXDc"/>
    <property type="match status" value="1"/>
</dbReference>
<feature type="domain" description="Helicase C-terminal" evidence="15">
    <location>
        <begin position="716"/>
        <end position="872"/>
    </location>
</feature>
<comment type="subcellular location">
    <subcellularLocation>
        <location evidence="1">Nucleus</location>
    </subcellularLocation>
</comment>
<evidence type="ECO:0000256" key="1">
    <source>
        <dbReference type="ARBA" id="ARBA00004123"/>
    </source>
</evidence>
<evidence type="ECO:0000256" key="4">
    <source>
        <dbReference type="ARBA" id="ARBA00022741"/>
    </source>
</evidence>
<accession>A0A6A6NYQ5</accession>
<keyword evidence="4" id="KW-0547">Nucleotide-binding</keyword>
<dbReference type="OrthoDB" id="448448at2759"/>
<proteinExistence type="inferred from homology"/>
<evidence type="ECO:0000313" key="17">
    <source>
        <dbReference type="Proteomes" id="UP000799766"/>
    </source>
</evidence>
<dbReference type="PROSITE" id="PS51192">
    <property type="entry name" value="HELICASE_ATP_BIND_1"/>
    <property type="match status" value="1"/>
</dbReference>
<dbReference type="Proteomes" id="UP000799766">
    <property type="component" value="Unassembled WGS sequence"/>
</dbReference>
<dbReference type="PANTHER" id="PTHR45626:SF11">
    <property type="entry name" value="FAMILY HELICASE, PUTATIVE (AFU_ORTHOLOGUE AFUA_5G06590)-RELATED"/>
    <property type="match status" value="1"/>
</dbReference>
<dbReference type="SMART" id="SM00910">
    <property type="entry name" value="HIRAN"/>
    <property type="match status" value="1"/>
</dbReference>
<dbReference type="InterPro" id="IPR027417">
    <property type="entry name" value="P-loop_NTPase"/>
</dbReference>
<feature type="region of interest" description="Disordered" evidence="12">
    <location>
        <begin position="1"/>
        <end position="42"/>
    </location>
</feature>
<dbReference type="Gene3D" id="3.40.50.300">
    <property type="entry name" value="P-loop containing nucleotide triphosphate hydrolases"/>
    <property type="match status" value="1"/>
</dbReference>
<gene>
    <name evidence="16" type="ORF">BDY21DRAFT_43506</name>
</gene>
<dbReference type="GO" id="GO:0016818">
    <property type="term" value="F:hydrolase activity, acting on acid anhydrides, in phosphorus-containing anhydrides"/>
    <property type="evidence" value="ECO:0007669"/>
    <property type="project" value="InterPro"/>
</dbReference>
<name>A0A6A6NYQ5_9PEZI</name>
<feature type="domain" description="RING-type" evidence="13">
    <location>
        <begin position="648"/>
        <end position="686"/>
    </location>
</feature>
<dbReference type="InterPro" id="IPR014905">
    <property type="entry name" value="HIRAN"/>
</dbReference>
<evidence type="ECO:0000256" key="11">
    <source>
        <dbReference type="PROSITE-ProRule" id="PRU00175"/>
    </source>
</evidence>
<dbReference type="Pfam" id="PF00271">
    <property type="entry name" value="Helicase_C"/>
    <property type="match status" value="1"/>
</dbReference>
<keyword evidence="9" id="KW-0067">ATP-binding</keyword>
<keyword evidence="8" id="KW-0862">Zinc</keyword>
<dbReference type="SMART" id="SM00184">
    <property type="entry name" value="RING"/>
    <property type="match status" value="1"/>
</dbReference>
<evidence type="ECO:0000256" key="3">
    <source>
        <dbReference type="ARBA" id="ARBA00022723"/>
    </source>
</evidence>
<dbReference type="PROSITE" id="PS00518">
    <property type="entry name" value="ZF_RING_1"/>
    <property type="match status" value="1"/>
</dbReference>
<dbReference type="SUPFAM" id="SSF52540">
    <property type="entry name" value="P-loop containing nucleoside triphosphate hydrolases"/>
    <property type="match status" value="2"/>
</dbReference>
<dbReference type="CDD" id="cd18793">
    <property type="entry name" value="SF2_C_SNF"/>
    <property type="match status" value="1"/>
</dbReference>
<keyword evidence="7" id="KW-0347">Helicase</keyword>
<feature type="compositionally biased region" description="Polar residues" evidence="12">
    <location>
        <begin position="27"/>
        <end position="37"/>
    </location>
</feature>
<dbReference type="Pfam" id="PF08797">
    <property type="entry name" value="HIRAN"/>
    <property type="match status" value="1"/>
</dbReference>
<dbReference type="Gene3D" id="3.30.70.2330">
    <property type="match status" value="1"/>
</dbReference>
<evidence type="ECO:0000256" key="5">
    <source>
        <dbReference type="ARBA" id="ARBA00022771"/>
    </source>
</evidence>
<evidence type="ECO:0000256" key="9">
    <source>
        <dbReference type="ARBA" id="ARBA00022840"/>
    </source>
</evidence>
<protein>
    <submittedName>
        <fullName evidence="16">DNA repair and recombination protein RAD5B</fullName>
    </submittedName>
</protein>
<evidence type="ECO:0000256" key="10">
    <source>
        <dbReference type="ARBA" id="ARBA00023242"/>
    </source>
</evidence>
<dbReference type="InterPro" id="IPR000330">
    <property type="entry name" value="SNF2_N"/>
</dbReference>
<dbReference type="InterPro" id="IPR001650">
    <property type="entry name" value="Helicase_C-like"/>
</dbReference>
<dbReference type="InterPro" id="IPR038718">
    <property type="entry name" value="SNF2-like_sf"/>
</dbReference>
<feature type="domain" description="Helicase ATP-binding" evidence="14">
    <location>
        <begin position="308"/>
        <end position="487"/>
    </location>
</feature>
<dbReference type="InterPro" id="IPR049730">
    <property type="entry name" value="SNF2/RAD54-like_C"/>
</dbReference>
<dbReference type="GO" id="GO:0008270">
    <property type="term" value="F:zinc ion binding"/>
    <property type="evidence" value="ECO:0007669"/>
    <property type="project" value="UniProtKB-KW"/>
</dbReference>
<feature type="compositionally biased region" description="Basic residues" evidence="12">
    <location>
        <begin position="1"/>
        <end position="10"/>
    </location>
</feature>
<dbReference type="Gene3D" id="3.40.50.10810">
    <property type="entry name" value="Tandem AAA-ATPase domain"/>
    <property type="match status" value="1"/>
</dbReference>
<dbReference type="GO" id="GO:0005524">
    <property type="term" value="F:ATP binding"/>
    <property type="evidence" value="ECO:0007669"/>
    <property type="project" value="UniProtKB-KW"/>
</dbReference>
<reference evidence="16" key="1">
    <citation type="journal article" date="2020" name="Stud. Mycol.">
        <title>101 Dothideomycetes genomes: a test case for predicting lifestyles and emergence of pathogens.</title>
        <authorList>
            <person name="Haridas S."/>
            <person name="Albert R."/>
            <person name="Binder M."/>
            <person name="Bloem J."/>
            <person name="Labutti K."/>
            <person name="Salamov A."/>
            <person name="Andreopoulos B."/>
            <person name="Baker S."/>
            <person name="Barry K."/>
            <person name="Bills G."/>
            <person name="Bluhm B."/>
            <person name="Cannon C."/>
            <person name="Castanera R."/>
            <person name="Culley D."/>
            <person name="Daum C."/>
            <person name="Ezra D."/>
            <person name="Gonzalez J."/>
            <person name="Henrissat B."/>
            <person name="Kuo A."/>
            <person name="Liang C."/>
            <person name="Lipzen A."/>
            <person name="Lutzoni F."/>
            <person name="Magnuson J."/>
            <person name="Mondo S."/>
            <person name="Nolan M."/>
            <person name="Ohm R."/>
            <person name="Pangilinan J."/>
            <person name="Park H.-J."/>
            <person name="Ramirez L."/>
            <person name="Alfaro M."/>
            <person name="Sun H."/>
            <person name="Tritt A."/>
            <person name="Yoshinaga Y."/>
            <person name="Zwiers L.-H."/>
            <person name="Turgeon B."/>
            <person name="Goodwin S."/>
            <person name="Spatafora J."/>
            <person name="Crous P."/>
            <person name="Grigoriev I."/>
        </authorList>
    </citation>
    <scope>NUCLEOTIDE SEQUENCE</scope>
    <source>
        <strain evidence="16">ATCC 16933</strain>
    </source>
</reference>
<evidence type="ECO:0000256" key="8">
    <source>
        <dbReference type="ARBA" id="ARBA00022833"/>
    </source>
</evidence>
<dbReference type="SMART" id="SM00490">
    <property type="entry name" value="HELICc"/>
    <property type="match status" value="1"/>
</dbReference>
<dbReference type="InterPro" id="IPR050628">
    <property type="entry name" value="SNF2_RAD54_helicase_TF"/>
</dbReference>
<keyword evidence="17" id="KW-1185">Reference proteome</keyword>
<dbReference type="GO" id="GO:0003676">
    <property type="term" value="F:nucleic acid binding"/>
    <property type="evidence" value="ECO:0007669"/>
    <property type="project" value="InterPro"/>
</dbReference>
<dbReference type="CDD" id="cd18008">
    <property type="entry name" value="DEXDc_SHPRH-like"/>
    <property type="match status" value="1"/>
</dbReference>
<keyword evidence="5 11" id="KW-0863">Zinc-finger</keyword>
<keyword evidence="6" id="KW-0378">Hydrolase</keyword>
<evidence type="ECO:0000259" key="13">
    <source>
        <dbReference type="PROSITE" id="PS50089"/>
    </source>
</evidence>
<evidence type="ECO:0000259" key="15">
    <source>
        <dbReference type="PROSITE" id="PS51194"/>
    </source>
</evidence>
<dbReference type="AlphaFoldDB" id="A0A6A6NYQ5"/>
<organism evidence="16 17">
    <name type="scientific">Lineolata rhizophorae</name>
    <dbReference type="NCBI Taxonomy" id="578093"/>
    <lineage>
        <taxon>Eukaryota</taxon>
        <taxon>Fungi</taxon>
        <taxon>Dikarya</taxon>
        <taxon>Ascomycota</taxon>
        <taxon>Pezizomycotina</taxon>
        <taxon>Dothideomycetes</taxon>
        <taxon>Dothideomycetes incertae sedis</taxon>
        <taxon>Lineolatales</taxon>
        <taxon>Lineolataceae</taxon>
        <taxon>Lineolata</taxon>
    </lineage>
</organism>
<dbReference type="PANTHER" id="PTHR45626">
    <property type="entry name" value="TRANSCRIPTION TERMINATION FACTOR 2-RELATED"/>
    <property type="match status" value="1"/>
</dbReference>
<keyword evidence="10" id="KW-0539">Nucleus</keyword>
<keyword evidence="3" id="KW-0479">Metal-binding</keyword>